<dbReference type="Gene3D" id="3.90.550.10">
    <property type="entry name" value="Spore Coat Polysaccharide Biosynthesis Protein SpsA, Chain A"/>
    <property type="match status" value="1"/>
</dbReference>
<organism evidence="6 7">
    <name type="scientific">Eimeria praecox</name>
    <dbReference type="NCBI Taxonomy" id="51316"/>
    <lineage>
        <taxon>Eukaryota</taxon>
        <taxon>Sar</taxon>
        <taxon>Alveolata</taxon>
        <taxon>Apicomplexa</taxon>
        <taxon>Conoidasida</taxon>
        <taxon>Coccidia</taxon>
        <taxon>Eucoccidiorida</taxon>
        <taxon>Eimeriorina</taxon>
        <taxon>Eimeriidae</taxon>
        <taxon>Eimeria</taxon>
    </lineage>
</organism>
<dbReference type="Proteomes" id="UP000018201">
    <property type="component" value="Unassembled WGS sequence"/>
</dbReference>
<evidence type="ECO:0000256" key="2">
    <source>
        <dbReference type="ARBA" id="ARBA00023157"/>
    </source>
</evidence>
<dbReference type="Pfam" id="PF00535">
    <property type="entry name" value="Glycos_transf_2"/>
    <property type="match status" value="1"/>
</dbReference>
<feature type="domain" description="Galactosyltransferase C-terminal" evidence="5">
    <location>
        <begin position="220"/>
        <end position="273"/>
    </location>
</feature>
<dbReference type="GO" id="GO:0006493">
    <property type="term" value="P:protein O-linked glycosylation"/>
    <property type="evidence" value="ECO:0007669"/>
    <property type="project" value="TreeGrafter"/>
</dbReference>
<dbReference type="GO" id="GO:0005794">
    <property type="term" value="C:Golgi apparatus"/>
    <property type="evidence" value="ECO:0007669"/>
    <property type="project" value="TreeGrafter"/>
</dbReference>
<dbReference type="Pfam" id="PF02709">
    <property type="entry name" value="Glyco_transf_7C"/>
    <property type="match status" value="1"/>
</dbReference>
<evidence type="ECO:0000256" key="1">
    <source>
        <dbReference type="ARBA" id="ARBA00022679"/>
    </source>
</evidence>
<dbReference type="VEuPathDB" id="ToxoDB:EPH_0052090"/>
<dbReference type="SUPFAM" id="SSF53448">
    <property type="entry name" value="Nucleotide-diphospho-sugar transferases"/>
    <property type="match status" value="1"/>
</dbReference>
<keyword evidence="1 6" id="KW-0808">Transferase</keyword>
<keyword evidence="2" id="KW-1015">Disulfide bond</keyword>
<dbReference type="AlphaFoldDB" id="U6GM78"/>
<protein>
    <submittedName>
        <fullName evidence="6">UDP-N-acetyl-D-galactosamine:polypeptide N-acetylgalactosaminyltransferase T5, putative</fullName>
    </submittedName>
</protein>
<dbReference type="GO" id="GO:0004653">
    <property type="term" value="F:polypeptide N-acetylgalactosaminyltransferase activity"/>
    <property type="evidence" value="ECO:0007669"/>
    <property type="project" value="TreeGrafter"/>
</dbReference>
<feature type="region of interest" description="Disordered" evidence="3">
    <location>
        <begin position="338"/>
        <end position="358"/>
    </location>
</feature>
<evidence type="ECO:0000256" key="3">
    <source>
        <dbReference type="SAM" id="MobiDB-lite"/>
    </source>
</evidence>
<dbReference type="PANTHER" id="PTHR11675:SF126">
    <property type="entry name" value="RICIN B LECTIN DOMAIN-CONTAINING PROTEIN"/>
    <property type="match status" value="1"/>
</dbReference>
<keyword evidence="7" id="KW-1185">Reference proteome</keyword>
<evidence type="ECO:0000259" key="4">
    <source>
        <dbReference type="Pfam" id="PF00535"/>
    </source>
</evidence>
<dbReference type="InterPro" id="IPR027791">
    <property type="entry name" value="Galactosyl_T_C"/>
</dbReference>
<dbReference type="EMBL" id="HG692020">
    <property type="protein sequence ID" value="CDI81285.1"/>
    <property type="molecule type" value="Genomic_DNA"/>
</dbReference>
<gene>
    <name evidence="6" type="ORF">EPH_0052090</name>
</gene>
<dbReference type="InterPro" id="IPR001173">
    <property type="entry name" value="Glyco_trans_2-like"/>
</dbReference>
<dbReference type="OrthoDB" id="9982049at2759"/>
<reference evidence="6" key="1">
    <citation type="submission" date="2013-10" db="EMBL/GenBank/DDBJ databases">
        <title>Genomic analysis of the causative agents of coccidiosis in chickens.</title>
        <authorList>
            <person name="Reid A.J."/>
            <person name="Blake D."/>
            <person name="Billington K."/>
            <person name="Browne H."/>
            <person name="Dunn M."/>
            <person name="Hung S."/>
            <person name="Kawahara F."/>
            <person name="Miranda-Saavedra D."/>
            <person name="Mourier T."/>
            <person name="Nagra H."/>
            <person name="Otto T.D."/>
            <person name="Rawlings N."/>
            <person name="Sanchez A."/>
            <person name="Sanders M."/>
            <person name="Subramaniam C."/>
            <person name="Tay Y."/>
            <person name="Dear P."/>
            <person name="Doerig C."/>
            <person name="Gruber A."/>
            <person name="Parkinson J."/>
            <person name="Shirley M."/>
            <person name="Wan K.L."/>
            <person name="Berriman M."/>
            <person name="Tomley F."/>
            <person name="Pain A."/>
        </authorList>
    </citation>
    <scope>NUCLEOTIDE SEQUENCE [LARGE SCALE GENOMIC DNA]</scope>
    <source>
        <strain evidence="6">Houghton</strain>
    </source>
</reference>
<dbReference type="InterPro" id="IPR029044">
    <property type="entry name" value="Nucleotide-diphossugar_trans"/>
</dbReference>
<reference evidence="6" key="2">
    <citation type="submission" date="2013-10" db="EMBL/GenBank/DDBJ databases">
        <authorList>
            <person name="Aslett M."/>
        </authorList>
    </citation>
    <scope>NUCLEOTIDE SEQUENCE [LARGE SCALE GENOMIC DNA]</scope>
    <source>
        <strain evidence="6">Houghton</strain>
    </source>
</reference>
<evidence type="ECO:0000313" key="7">
    <source>
        <dbReference type="Proteomes" id="UP000018201"/>
    </source>
</evidence>
<feature type="domain" description="Glycosyltransferase 2-like" evidence="4">
    <location>
        <begin position="52"/>
        <end position="183"/>
    </location>
</feature>
<evidence type="ECO:0000313" key="6">
    <source>
        <dbReference type="EMBL" id="CDI81285.1"/>
    </source>
</evidence>
<evidence type="ECO:0000259" key="5">
    <source>
        <dbReference type="Pfam" id="PF02709"/>
    </source>
</evidence>
<name>U6GM78_9EIME</name>
<proteinExistence type="predicted"/>
<dbReference type="PANTHER" id="PTHR11675">
    <property type="entry name" value="N-ACETYLGALACTOSAMINYLTRANSFERASE"/>
    <property type="match status" value="1"/>
</dbReference>
<accession>U6GM78</accession>
<sequence>MKPCMEDWEFEAQGSPYGCLQLCLILSMLRRDPMCLGVKYDLQSLSDSLDTSIVITFHNEPMSTLLRSVHSILNYTPPPLVREILLVDDVSNSTALLPGNELDEYIPFLPKVKLIRMEERNGIVPARMRGIRAASAPVVVILDSHIEVNDGWLEPQLARIQEAPKSFVFPQTLSISSTHFNHHKEAGIGCFVSFDWNVQEKSQVAGFWGSTDAIPSPMHGGGLVAFRKDTFYEIGGYDEGFSMWGAENVELSFRIWMCGARLECAPCAAVYHIFRSMLELKKRLKCKDMNWFMKNVDPKHEFQDLSTALAGLGDIKSVYKPSLCLDSLGETDGSTSATIDGYWEDNEKPPMSSSPGSA</sequence>